<dbReference type="EMBL" id="KE125099">
    <property type="protein sequence ID" value="EPB71632.1"/>
    <property type="molecule type" value="Genomic_DNA"/>
</dbReference>
<keyword evidence="1" id="KW-0732">Signal</keyword>
<name>A0A0D6LVG2_9BILA</name>
<gene>
    <name evidence="2" type="ORF">ANCCEY_09278</name>
</gene>
<proteinExistence type="predicted"/>
<protein>
    <recommendedName>
        <fullName evidence="4">Attacin C-terminal domain-containing protein</fullName>
    </recommendedName>
</protein>
<evidence type="ECO:0008006" key="4">
    <source>
        <dbReference type="Google" id="ProtNLM"/>
    </source>
</evidence>
<feature type="signal peptide" evidence="1">
    <location>
        <begin position="1"/>
        <end position="16"/>
    </location>
</feature>
<reference evidence="2 3" key="1">
    <citation type="submission" date="2013-05" db="EMBL/GenBank/DDBJ databases">
        <title>Draft genome of the parasitic nematode Anyclostoma ceylanicum.</title>
        <authorList>
            <person name="Mitreva M."/>
        </authorList>
    </citation>
    <scope>NUCLEOTIDE SEQUENCE [LARGE SCALE GENOMIC DNA]</scope>
</reference>
<keyword evidence="3" id="KW-1185">Reference proteome</keyword>
<sequence length="124" mass="13150">MKFVILAVLLFTSGQSFKIPFGFGGISVDRTQNNELALGIQRGVNVLGNGYERNTGLTIGNGTFSTSEAADVLVGGTRSGPRSSLGLTKDGFNIGGNVAVQTKPKNLHGVEEYTGNTRMLHDEF</sequence>
<evidence type="ECO:0000256" key="1">
    <source>
        <dbReference type="SAM" id="SignalP"/>
    </source>
</evidence>
<dbReference type="AlphaFoldDB" id="A0A0D6LVG2"/>
<evidence type="ECO:0000313" key="2">
    <source>
        <dbReference type="EMBL" id="EPB71632.1"/>
    </source>
</evidence>
<dbReference type="Proteomes" id="UP000054495">
    <property type="component" value="Unassembled WGS sequence"/>
</dbReference>
<organism evidence="2 3">
    <name type="scientific">Ancylostoma ceylanicum</name>
    <dbReference type="NCBI Taxonomy" id="53326"/>
    <lineage>
        <taxon>Eukaryota</taxon>
        <taxon>Metazoa</taxon>
        <taxon>Ecdysozoa</taxon>
        <taxon>Nematoda</taxon>
        <taxon>Chromadorea</taxon>
        <taxon>Rhabditida</taxon>
        <taxon>Rhabditina</taxon>
        <taxon>Rhabditomorpha</taxon>
        <taxon>Strongyloidea</taxon>
        <taxon>Ancylostomatidae</taxon>
        <taxon>Ancylostomatinae</taxon>
        <taxon>Ancylostoma</taxon>
    </lineage>
</organism>
<feature type="chain" id="PRO_5002307376" description="Attacin C-terminal domain-containing protein" evidence="1">
    <location>
        <begin position="17"/>
        <end position="124"/>
    </location>
</feature>
<evidence type="ECO:0000313" key="3">
    <source>
        <dbReference type="Proteomes" id="UP000054495"/>
    </source>
</evidence>
<accession>A0A0D6LVG2</accession>